<dbReference type="EMBL" id="CP003360">
    <property type="protein sequence ID" value="AFM22823.1"/>
    <property type="molecule type" value="Genomic_DNA"/>
</dbReference>
<dbReference type="SMART" id="SM00849">
    <property type="entry name" value="Lactamase_B"/>
    <property type="match status" value="1"/>
</dbReference>
<dbReference type="GO" id="GO:0016787">
    <property type="term" value="F:hydrolase activity"/>
    <property type="evidence" value="ECO:0007669"/>
    <property type="project" value="UniProtKB-KW"/>
</dbReference>
<dbReference type="RefSeq" id="WP_014807982.1">
    <property type="nucleotide sequence ID" value="NC_018025.1"/>
</dbReference>
<organism evidence="2 3">
    <name type="scientific">Desulfomonile tiedjei (strain ATCC 49306 / DSM 6799 / DCB-1)</name>
    <dbReference type="NCBI Taxonomy" id="706587"/>
    <lineage>
        <taxon>Bacteria</taxon>
        <taxon>Pseudomonadati</taxon>
        <taxon>Thermodesulfobacteriota</taxon>
        <taxon>Desulfomonilia</taxon>
        <taxon>Desulfomonilales</taxon>
        <taxon>Desulfomonilaceae</taxon>
        <taxon>Desulfomonile</taxon>
    </lineage>
</organism>
<dbReference type="InterPro" id="IPR001279">
    <property type="entry name" value="Metallo-B-lactamas"/>
</dbReference>
<dbReference type="eggNOG" id="COG1235">
    <property type="taxonomic scope" value="Bacteria"/>
</dbReference>
<keyword evidence="2" id="KW-0378">Hydrolase</keyword>
<dbReference type="STRING" id="706587.Desti_0074"/>
<dbReference type="OrthoDB" id="9803916at2"/>
<dbReference type="InterPro" id="IPR036866">
    <property type="entry name" value="RibonucZ/Hydroxyglut_hydro"/>
</dbReference>
<evidence type="ECO:0000313" key="3">
    <source>
        <dbReference type="Proteomes" id="UP000006055"/>
    </source>
</evidence>
<dbReference type="SUPFAM" id="SSF56281">
    <property type="entry name" value="Metallo-hydrolase/oxidoreductase"/>
    <property type="match status" value="1"/>
</dbReference>
<sequence length="257" mass="27851">MRLTPLASGSSGNSFLVEGNGSAILVDAGLSAKQLTARLASAGVDPGSLKGILISHGHSDHVKGAGVLSRKYHIPVLANRRTWQAIHQVLGKVHDVQLFETGKVFEYQCFRIHPFSVPHDCVDPVGFRISCGSARMGIATDLGTTTGLVLNLMTDLHVIVLESNHDPDMLRDGPYPWELKQRVRGRLGHLSNTESSKVLQRIVSDELQAVVLAHMSETNNTPELALECASSSLKAFLRNRGTLCCATQNEVGPTIEW</sequence>
<dbReference type="HOGENOM" id="CLU_073253_0_0_7"/>
<protein>
    <submittedName>
        <fullName evidence="2">Metal-dependent hydrolase, beta-lactamase superfamily I</fullName>
    </submittedName>
</protein>
<name>I4BZT2_DESTA</name>
<dbReference type="KEGG" id="dti:Desti_0074"/>
<dbReference type="Proteomes" id="UP000006055">
    <property type="component" value="Chromosome"/>
</dbReference>
<reference evidence="3" key="1">
    <citation type="submission" date="2012-06" db="EMBL/GenBank/DDBJ databases">
        <title>Complete sequence of chromosome of Desulfomonile tiedjei DSM 6799.</title>
        <authorList>
            <person name="Lucas S."/>
            <person name="Copeland A."/>
            <person name="Lapidus A."/>
            <person name="Glavina del Rio T."/>
            <person name="Dalin E."/>
            <person name="Tice H."/>
            <person name="Bruce D."/>
            <person name="Goodwin L."/>
            <person name="Pitluck S."/>
            <person name="Peters L."/>
            <person name="Ovchinnikova G."/>
            <person name="Zeytun A."/>
            <person name="Lu M."/>
            <person name="Kyrpides N."/>
            <person name="Mavromatis K."/>
            <person name="Ivanova N."/>
            <person name="Brettin T."/>
            <person name="Detter J.C."/>
            <person name="Han C."/>
            <person name="Larimer F."/>
            <person name="Land M."/>
            <person name="Hauser L."/>
            <person name="Markowitz V."/>
            <person name="Cheng J.-F."/>
            <person name="Hugenholtz P."/>
            <person name="Woyke T."/>
            <person name="Wu D."/>
            <person name="Spring S."/>
            <person name="Schroeder M."/>
            <person name="Brambilla E."/>
            <person name="Klenk H.-P."/>
            <person name="Eisen J.A."/>
        </authorList>
    </citation>
    <scope>NUCLEOTIDE SEQUENCE [LARGE SCALE GENOMIC DNA]</scope>
    <source>
        <strain evidence="3">ATCC 49306 / DSM 6799 / DCB-1</strain>
    </source>
</reference>
<dbReference type="AlphaFoldDB" id="I4BZT2"/>
<accession>I4BZT2</accession>
<dbReference type="Pfam" id="PF00753">
    <property type="entry name" value="Lactamase_B"/>
    <property type="match status" value="1"/>
</dbReference>
<feature type="domain" description="Metallo-beta-lactamase" evidence="1">
    <location>
        <begin position="11"/>
        <end position="189"/>
    </location>
</feature>
<gene>
    <name evidence="2" type="ordered locus">Desti_0074</name>
</gene>
<keyword evidence="3" id="KW-1185">Reference proteome</keyword>
<evidence type="ECO:0000259" key="1">
    <source>
        <dbReference type="SMART" id="SM00849"/>
    </source>
</evidence>
<dbReference type="Gene3D" id="3.60.15.10">
    <property type="entry name" value="Ribonuclease Z/Hydroxyacylglutathione hydrolase-like"/>
    <property type="match status" value="1"/>
</dbReference>
<dbReference type="PANTHER" id="PTHR47619">
    <property type="entry name" value="METALLO-HYDROLASE YYCJ-RELATED"/>
    <property type="match status" value="1"/>
</dbReference>
<proteinExistence type="predicted"/>
<dbReference type="InterPro" id="IPR052533">
    <property type="entry name" value="WalJ/YycJ-like"/>
</dbReference>
<evidence type="ECO:0000313" key="2">
    <source>
        <dbReference type="EMBL" id="AFM22823.1"/>
    </source>
</evidence>
<dbReference type="PANTHER" id="PTHR47619:SF1">
    <property type="entry name" value="EXODEOXYRIBONUCLEASE WALJ"/>
    <property type="match status" value="1"/>
</dbReference>